<comment type="pathway">
    <text evidence="1">Carbohydrate metabolism.</text>
</comment>
<dbReference type="GO" id="GO:0009401">
    <property type="term" value="P:phosphoenolpyruvate-dependent sugar phosphotransferase system"/>
    <property type="evidence" value="ECO:0007669"/>
    <property type="project" value="TreeGrafter"/>
</dbReference>
<name>A0A2G9C471_9BURK</name>
<dbReference type="Proteomes" id="UP000231501">
    <property type="component" value="Unassembled WGS sequence"/>
</dbReference>
<dbReference type="InterPro" id="IPR050303">
    <property type="entry name" value="GatZ_KbaZ_carbometab"/>
</dbReference>
<dbReference type="PANTHER" id="PTHR32502:SF2">
    <property type="entry name" value="D-TAGATOSE-1,6-BISPHOSPHATE ALDOLASE SUBUNIT KBAZ"/>
    <property type="match status" value="1"/>
</dbReference>
<organism evidence="2 3">
    <name type="scientific">Roseateles chitinivorans</name>
    <dbReference type="NCBI Taxonomy" id="2917965"/>
    <lineage>
        <taxon>Bacteria</taxon>
        <taxon>Pseudomonadati</taxon>
        <taxon>Pseudomonadota</taxon>
        <taxon>Betaproteobacteria</taxon>
        <taxon>Burkholderiales</taxon>
        <taxon>Sphaerotilaceae</taxon>
        <taxon>Roseateles</taxon>
    </lineage>
</organism>
<sequence length="435" mass="47319">MLDLVRRHRQSASAHAIPSPTDAPAVGIPSMCSAHPVVLAATLRECAALGRPALIEATSNQVNQDGGYTGMTPIDFRRFVESLARIEGLAPELLVLGGDHLGPNAWRRQPAAQAMAKAEVMVAQYVAAGFRKIHLDCSMSCADDPVPLPEAEIAARAVRLCLAAEQAWREAPDRGEPPVYVIGTEVPVPGGAHEDLDELAVTSPEAAGATLALHREAFAAAGLDAAWARVIAMVVQPGVEFDHHKVIDYRPEKARALSAFIESQPGLVFEAHSTDYQTPRRLAELARDHFAILKVGPGATFALRETLWALAAVEHEWLGRGSDEDGLIGTVLGVMRAEPEHWRPYYQDPARLQVDLAYSLSDRIRYYWAHPKVQAACAALLDRLEHSPPPLTLLSQFLPRQYDAIRDGRLRNRPAELLRDGAAQSLRPYLAACAA</sequence>
<reference evidence="2 3" key="1">
    <citation type="submission" date="2017-11" db="EMBL/GenBank/DDBJ databases">
        <title>Draft genome sequence of Mitsuaria sp. HWN-4.</title>
        <authorList>
            <person name="Gundlapally S.R."/>
        </authorList>
    </citation>
    <scope>NUCLEOTIDE SEQUENCE [LARGE SCALE GENOMIC DNA]</scope>
    <source>
        <strain evidence="2 3">HWN-4</strain>
    </source>
</reference>
<dbReference type="AlphaFoldDB" id="A0A2G9C471"/>
<protein>
    <submittedName>
        <fullName evidence="2">D-tagatose-bisphosphate aldolase, class II, non-catalytic subunit</fullName>
    </submittedName>
</protein>
<dbReference type="InterPro" id="IPR013785">
    <property type="entry name" value="Aldolase_TIM"/>
</dbReference>
<evidence type="ECO:0000313" key="3">
    <source>
        <dbReference type="Proteomes" id="UP000231501"/>
    </source>
</evidence>
<gene>
    <name evidence="2" type="ORF">CS062_21035</name>
</gene>
<evidence type="ECO:0000256" key="1">
    <source>
        <dbReference type="ARBA" id="ARBA00005007"/>
    </source>
</evidence>
<evidence type="ECO:0000313" key="2">
    <source>
        <dbReference type="EMBL" id="PIM51216.1"/>
    </source>
</evidence>
<dbReference type="SUPFAM" id="SSF51569">
    <property type="entry name" value="Aldolase"/>
    <property type="match status" value="1"/>
</dbReference>
<dbReference type="Gene3D" id="1.10.400.20">
    <property type="entry name" value="putative tagatose 6-phosphate kinase domain like"/>
    <property type="match status" value="1"/>
</dbReference>
<proteinExistence type="predicted"/>
<keyword evidence="3" id="KW-1185">Reference proteome</keyword>
<dbReference type="InterPro" id="IPR012062">
    <property type="entry name" value="GatZ/KbaZ-like"/>
</dbReference>
<dbReference type="PANTHER" id="PTHR32502">
    <property type="entry name" value="N-ACETYLGALACTOSAMINE PERMEASE II COMPONENT-RELATED"/>
    <property type="match status" value="1"/>
</dbReference>
<dbReference type="Pfam" id="PF08013">
    <property type="entry name" value="GatZ_KbaZ-like"/>
    <property type="match status" value="1"/>
</dbReference>
<dbReference type="GO" id="GO:0005886">
    <property type="term" value="C:plasma membrane"/>
    <property type="evidence" value="ECO:0007669"/>
    <property type="project" value="TreeGrafter"/>
</dbReference>
<dbReference type="OrthoDB" id="1672942at2"/>
<accession>A0A2G9C471</accession>
<dbReference type="EMBL" id="PEOG01000075">
    <property type="protein sequence ID" value="PIM51216.1"/>
    <property type="molecule type" value="Genomic_DNA"/>
</dbReference>
<dbReference type="GO" id="GO:0005975">
    <property type="term" value="P:carbohydrate metabolic process"/>
    <property type="evidence" value="ECO:0007669"/>
    <property type="project" value="InterPro"/>
</dbReference>
<dbReference type="NCBIfam" id="TIGR02810">
    <property type="entry name" value="agaZ_gatZ"/>
    <property type="match status" value="1"/>
</dbReference>
<dbReference type="Gene3D" id="3.20.20.70">
    <property type="entry name" value="Aldolase class I"/>
    <property type="match status" value="1"/>
</dbReference>
<dbReference type="PIRSF" id="PIRSF009264">
    <property type="entry name" value="TagBP_ald_AgaZ"/>
    <property type="match status" value="1"/>
</dbReference>
<comment type="caution">
    <text evidence="2">The sequence shown here is derived from an EMBL/GenBank/DDBJ whole genome shotgun (WGS) entry which is preliminary data.</text>
</comment>